<dbReference type="InterPro" id="IPR050599">
    <property type="entry name" value="VDCC_alpha-1_subunit"/>
</dbReference>
<keyword evidence="2" id="KW-0813">Transport</keyword>
<dbReference type="EMBL" id="HBGW01085105">
    <property type="protein sequence ID" value="CAD9636117.1"/>
    <property type="molecule type" value="Transcribed_RNA"/>
</dbReference>
<gene>
    <name evidence="14" type="ORF">BRAN1462_LOCUS53939</name>
</gene>
<feature type="transmembrane region" description="Helical" evidence="12">
    <location>
        <begin position="33"/>
        <end position="52"/>
    </location>
</feature>
<keyword evidence="3" id="KW-0109">Calcium transport</keyword>
<dbReference type="Gene3D" id="1.20.120.350">
    <property type="entry name" value="Voltage-gated potassium channels. Chain C"/>
    <property type="match status" value="1"/>
</dbReference>
<dbReference type="AlphaFoldDB" id="A0A6U8WF39"/>
<feature type="transmembrane region" description="Helical" evidence="12">
    <location>
        <begin position="172"/>
        <end position="197"/>
    </location>
</feature>
<dbReference type="PANTHER" id="PTHR45628">
    <property type="entry name" value="VOLTAGE-DEPENDENT CALCIUM CHANNEL TYPE A SUBUNIT ALPHA-1"/>
    <property type="match status" value="1"/>
</dbReference>
<protein>
    <recommendedName>
        <fullName evidence="13">Ion transport domain-containing protein</fullName>
    </recommendedName>
</protein>
<dbReference type="InterPro" id="IPR027359">
    <property type="entry name" value="Volt_channel_dom_sf"/>
</dbReference>
<sequence length="214" mass="23178">MASSGKADASGVDYEALYQPTCINVEGNKWGNIGYALIGFSTVIMVFQAVGVGPPWVWKRADDVTTVLFTIELLTRIFEKGYLFFTEAEKHWNFFDSLVVAISVISMCIAYKAAADAAASHGGHGAANSAAMSKMKVLRTLRLLRLLRLFRVFKGIEKVNQFVDVALNSVGAAFLGMIVVLAAAAVLATTVVTVWTAGSAWLRVHHLPKPPEID</sequence>
<evidence type="ECO:0000256" key="6">
    <source>
        <dbReference type="ARBA" id="ARBA00022837"/>
    </source>
</evidence>
<comment type="subcellular location">
    <subcellularLocation>
        <location evidence="1">Membrane</location>
        <topology evidence="1">Multi-pass membrane protein</topology>
    </subcellularLocation>
</comment>
<evidence type="ECO:0000256" key="11">
    <source>
        <dbReference type="ARBA" id="ARBA00023303"/>
    </source>
</evidence>
<dbReference type="PANTHER" id="PTHR45628:SF1">
    <property type="entry name" value="VOLTAGE-DEPENDENT CALCIUM CHANNEL TYPE D SUBUNIT ALPHA-1"/>
    <property type="match status" value="1"/>
</dbReference>
<evidence type="ECO:0000256" key="5">
    <source>
        <dbReference type="ARBA" id="ARBA00022692"/>
    </source>
</evidence>
<keyword evidence="9" id="KW-0406">Ion transport</keyword>
<organism evidence="14">
    <name type="scientific">Zooxanthella nutricula</name>
    <dbReference type="NCBI Taxonomy" id="1333877"/>
    <lineage>
        <taxon>Eukaryota</taxon>
        <taxon>Sar</taxon>
        <taxon>Alveolata</taxon>
        <taxon>Dinophyceae</taxon>
        <taxon>Peridiniales</taxon>
        <taxon>Peridiniales incertae sedis</taxon>
        <taxon>Zooxanthella</taxon>
    </lineage>
</organism>
<feature type="transmembrane region" description="Helical" evidence="12">
    <location>
        <begin position="94"/>
        <end position="114"/>
    </location>
</feature>
<keyword evidence="6" id="KW-0106">Calcium</keyword>
<evidence type="ECO:0000259" key="13">
    <source>
        <dbReference type="Pfam" id="PF00520"/>
    </source>
</evidence>
<evidence type="ECO:0000256" key="8">
    <source>
        <dbReference type="ARBA" id="ARBA00022989"/>
    </source>
</evidence>
<dbReference type="GO" id="GO:0008331">
    <property type="term" value="F:high voltage-gated calcium channel activity"/>
    <property type="evidence" value="ECO:0007669"/>
    <property type="project" value="TreeGrafter"/>
</dbReference>
<evidence type="ECO:0000256" key="2">
    <source>
        <dbReference type="ARBA" id="ARBA00022448"/>
    </source>
</evidence>
<keyword evidence="5 12" id="KW-0812">Transmembrane</keyword>
<dbReference type="SUPFAM" id="SSF81324">
    <property type="entry name" value="Voltage-gated potassium channels"/>
    <property type="match status" value="1"/>
</dbReference>
<evidence type="ECO:0000256" key="3">
    <source>
        <dbReference type="ARBA" id="ARBA00022568"/>
    </source>
</evidence>
<accession>A0A6U8WF39</accession>
<name>A0A6U8WF39_9DINO</name>
<evidence type="ECO:0000256" key="10">
    <source>
        <dbReference type="ARBA" id="ARBA00023136"/>
    </source>
</evidence>
<evidence type="ECO:0000256" key="12">
    <source>
        <dbReference type="SAM" id="Phobius"/>
    </source>
</evidence>
<evidence type="ECO:0000256" key="9">
    <source>
        <dbReference type="ARBA" id="ARBA00023065"/>
    </source>
</evidence>
<proteinExistence type="predicted"/>
<evidence type="ECO:0000256" key="4">
    <source>
        <dbReference type="ARBA" id="ARBA00022673"/>
    </source>
</evidence>
<evidence type="ECO:0000313" key="14">
    <source>
        <dbReference type="EMBL" id="CAD9636117.1"/>
    </source>
</evidence>
<evidence type="ECO:0000256" key="7">
    <source>
        <dbReference type="ARBA" id="ARBA00022882"/>
    </source>
</evidence>
<keyword evidence="8 12" id="KW-1133">Transmembrane helix</keyword>
<feature type="domain" description="Ion transport" evidence="13">
    <location>
        <begin position="30"/>
        <end position="188"/>
    </location>
</feature>
<dbReference type="GO" id="GO:0098703">
    <property type="term" value="P:calcium ion import across plasma membrane"/>
    <property type="evidence" value="ECO:0007669"/>
    <property type="project" value="TreeGrafter"/>
</dbReference>
<keyword evidence="4" id="KW-0107">Calcium channel</keyword>
<keyword evidence="7" id="KW-0851">Voltage-gated channel</keyword>
<reference evidence="14" key="1">
    <citation type="submission" date="2021-01" db="EMBL/GenBank/DDBJ databases">
        <authorList>
            <person name="Corre E."/>
            <person name="Pelletier E."/>
            <person name="Niang G."/>
            <person name="Scheremetjew M."/>
            <person name="Finn R."/>
            <person name="Kale V."/>
            <person name="Holt S."/>
            <person name="Cochrane G."/>
            <person name="Meng A."/>
            <person name="Brown T."/>
            <person name="Cohen L."/>
        </authorList>
    </citation>
    <scope>NUCLEOTIDE SEQUENCE</scope>
    <source>
        <strain evidence="14">RCC3387</strain>
    </source>
</reference>
<dbReference type="InterPro" id="IPR005821">
    <property type="entry name" value="Ion_trans_dom"/>
</dbReference>
<evidence type="ECO:0000256" key="1">
    <source>
        <dbReference type="ARBA" id="ARBA00004141"/>
    </source>
</evidence>
<keyword evidence="10 12" id="KW-0472">Membrane</keyword>
<keyword evidence="11" id="KW-0407">Ion channel</keyword>
<dbReference type="Pfam" id="PF00520">
    <property type="entry name" value="Ion_trans"/>
    <property type="match status" value="1"/>
</dbReference>
<dbReference type="GO" id="GO:0005891">
    <property type="term" value="C:voltage-gated calcium channel complex"/>
    <property type="evidence" value="ECO:0007669"/>
    <property type="project" value="TreeGrafter"/>
</dbReference>